<dbReference type="PANTHER" id="PTHR11804:SF79">
    <property type="entry name" value="MITOCHONDRIAL INTERMEDIATE PEPTIDASE"/>
    <property type="match status" value="1"/>
</dbReference>
<evidence type="ECO:0000256" key="8">
    <source>
        <dbReference type="ARBA" id="ARBA00022801"/>
    </source>
</evidence>
<name>G0SDV2_CHATD</name>
<evidence type="ECO:0000256" key="11">
    <source>
        <dbReference type="ARBA" id="ARBA00023049"/>
    </source>
</evidence>
<evidence type="ECO:0000256" key="14">
    <source>
        <dbReference type="ARBA" id="ARBA00032470"/>
    </source>
</evidence>
<evidence type="ECO:0000313" key="18">
    <source>
        <dbReference type="EMBL" id="EGS18703.1"/>
    </source>
</evidence>
<comment type="similarity">
    <text evidence="3 15">Belongs to the peptidase M3 family.</text>
</comment>
<dbReference type="STRING" id="759272.G0SDV2"/>
<evidence type="ECO:0000256" key="2">
    <source>
        <dbReference type="ARBA" id="ARBA00004305"/>
    </source>
</evidence>
<evidence type="ECO:0000256" key="1">
    <source>
        <dbReference type="ARBA" id="ARBA00000436"/>
    </source>
</evidence>
<dbReference type="AlphaFoldDB" id="G0SDV2"/>
<dbReference type="Pfam" id="PF01432">
    <property type="entry name" value="Peptidase_M3"/>
    <property type="match status" value="1"/>
</dbReference>
<protein>
    <recommendedName>
        <fullName evidence="5">Mitochondrial intermediate peptidase</fullName>
        <ecNumber evidence="4">3.4.24.59</ecNumber>
    </recommendedName>
    <alternativeName>
        <fullName evidence="14">Octapeptidyl aminopeptidase</fullName>
    </alternativeName>
</protein>
<evidence type="ECO:0000256" key="6">
    <source>
        <dbReference type="ARBA" id="ARBA00022670"/>
    </source>
</evidence>
<dbReference type="GO" id="GO:0004222">
    <property type="term" value="F:metalloendopeptidase activity"/>
    <property type="evidence" value="ECO:0007669"/>
    <property type="project" value="UniProtKB-EC"/>
</dbReference>
<dbReference type="CDD" id="cd06457">
    <property type="entry name" value="M3A_MIP"/>
    <property type="match status" value="1"/>
</dbReference>
<dbReference type="eggNOG" id="KOG2090">
    <property type="taxonomic scope" value="Eukaryota"/>
</dbReference>
<evidence type="ECO:0000259" key="17">
    <source>
        <dbReference type="Pfam" id="PF01432"/>
    </source>
</evidence>
<dbReference type="Gene3D" id="3.40.390.10">
    <property type="entry name" value="Collagenase (Catalytic Domain)"/>
    <property type="match status" value="1"/>
</dbReference>
<feature type="compositionally biased region" description="Low complexity" evidence="16">
    <location>
        <begin position="48"/>
        <end position="62"/>
    </location>
</feature>
<evidence type="ECO:0000256" key="16">
    <source>
        <dbReference type="SAM" id="MobiDB-lite"/>
    </source>
</evidence>
<comment type="catalytic activity">
    <reaction evidence="1">
        <text>Release of an N-terminal octapeptide as second stage of processing of some proteins imported into the mitochondrion.</text>
        <dbReference type="EC" id="3.4.24.59"/>
    </reaction>
</comment>
<gene>
    <name evidence="18" type="ORF">CTHT_0053100</name>
</gene>
<keyword evidence="12" id="KW-0496">Mitochondrion</keyword>
<evidence type="ECO:0000256" key="10">
    <source>
        <dbReference type="ARBA" id="ARBA00022946"/>
    </source>
</evidence>
<dbReference type="RefSeq" id="XP_006695648.1">
    <property type="nucleotide sequence ID" value="XM_006695585.1"/>
</dbReference>
<dbReference type="EMBL" id="GL988045">
    <property type="protein sequence ID" value="EGS18703.1"/>
    <property type="molecule type" value="Genomic_DNA"/>
</dbReference>
<feature type="domain" description="Peptidase M3A/M3B catalytic" evidence="17">
    <location>
        <begin position="319"/>
        <end position="814"/>
    </location>
</feature>
<dbReference type="KEGG" id="cthr:CTHT_0053100"/>
<keyword evidence="19" id="KW-1185">Reference proteome</keyword>
<feature type="region of interest" description="Disordered" evidence="16">
    <location>
        <begin position="48"/>
        <end position="68"/>
    </location>
</feature>
<dbReference type="InterPro" id="IPR001567">
    <property type="entry name" value="Pept_M3A_M3B_dom"/>
</dbReference>
<dbReference type="InterPro" id="IPR033851">
    <property type="entry name" value="M3A_MIP"/>
</dbReference>
<proteinExistence type="inferred from homology"/>
<dbReference type="PANTHER" id="PTHR11804">
    <property type="entry name" value="PROTEASE M3 THIMET OLIGOPEPTIDASE-RELATED"/>
    <property type="match status" value="1"/>
</dbReference>
<evidence type="ECO:0000256" key="7">
    <source>
        <dbReference type="ARBA" id="ARBA00022723"/>
    </source>
</evidence>
<dbReference type="OrthoDB" id="17530at2759"/>
<dbReference type="GO" id="GO:0005759">
    <property type="term" value="C:mitochondrial matrix"/>
    <property type="evidence" value="ECO:0007669"/>
    <property type="project" value="UniProtKB-SubCell"/>
</dbReference>
<evidence type="ECO:0000313" key="19">
    <source>
        <dbReference type="Proteomes" id="UP000008066"/>
    </source>
</evidence>
<evidence type="ECO:0000256" key="3">
    <source>
        <dbReference type="ARBA" id="ARBA00006040"/>
    </source>
</evidence>
<evidence type="ECO:0000256" key="12">
    <source>
        <dbReference type="ARBA" id="ARBA00023128"/>
    </source>
</evidence>
<keyword evidence="8 15" id="KW-0378">Hydrolase</keyword>
<dbReference type="InterPro" id="IPR024077">
    <property type="entry name" value="Neurolysin/TOP_dom2"/>
</dbReference>
<keyword evidence="11 15" id="KW-0482">Metalloprotease</keyword>
<dbReference type="SUPFAM" id="SSF55486">
    <property type="entry name" value="Metalloproteases ('zincins'), catalytic domain"/>
    <property type="match status" value="1"/>
</dbReference>
<dbReference type="OMA" id="ALMFEYM"/>
<comment type="function">
    <text evidence="13">Cleaves proteins, imported into the mitochondrion, to their mature size. While most mitochondrial precursor proteins are processed to the mature form in one step by mitochondrial processing peptidase (MPP), the sequential cleavage by MIP of an octapeptide after initial processing by MPP is a required step for a subgroup of nuclear-encoded precursor proteins destined for the matrix or the inner membrane.</text>
</comment>
<dbReference type="GO" id="GO:0006627">
    <property type="term" value="P:protein processing involved in protein targeting to mitochondrion"/>
    <property type="evidence" value="ECO:0007669"/>
    <property type="project" value="TreeGrafter"/>
</dbReference>
<evidence type="ECO:0000256" key="4">
    <source>
        <dbReference type="ARBA" id="ARBA00012441"/>
    </source>
</evidence>
<comment type="subcellular location">
    <subcellularLocation>
        <location evidence="2">Mitochondrion matrix</location>
    </subcellularLocation>
</comment>
<accession>G0SDV2</accession>
<dbReference type="EC" id="3.4.24.59" evidence="4"/>
<keyword evidence="6 15" id="KW-0645">Protease</keyword>
<keyword evidence="9 15" id="KW-0862">Zinc</keyword>
<keyword evidence="10" id="KW-0809">Transit peptide</keyword>
<dbReference type="GO" id="GO:0046872">
    <property type="term" value="F:metal ion binding"/>
    <property type="evidence" value="ECO:0007669"/>
    <property type="project" value="UniProtKB-UniRule"/>
</dbReference>
<evidence type="ECO:0000256" key="5">
    <source>
        <dbReference type="ARBA" id="ARBA00018046"/>
    </source>
</evidence>
<dbReference type="GO" id="GO:0006518">
    <property type="term" value="P:peptide metabolic process"/>
    <property type="evidence" value="ECO:0007669"/>
    <property type="project" value="TreeGrafter"/>
</dbReference>
<evidence type="ECO:0000256" key="13">
    <source>
        <dbReference type="ARBA" id="ARBA00025208"/>
    </source>
</evidence>
<dbReference type="Proteomes" id="UP000008066">
    <property type="component" value="Unassembled WGS sequence"/>
</dbReference>
<keyword evidence="7 15" id="KW-0479">Metal-binding</keyword>
<organism evidence="19">
    <name type="scientific">Chaetomium thermophilum (strain DSM 1495 / CBS 144.50 / IMI 039719)</name>
    <name type="common">Thermochaetoides thermophila</name>
    <dbReference type="NCBI Taxonomy" id="759272"/>
    <lineage>
        <taxon>Eukaryota</taxon>
        <taxon>Fungi</taxon>
        <taxon>Dikarya</taxon>
        <taxon>Ascomycota</taxon>
        <taxon>Pezizomycotina</taxon>
        <taxon>Sordariomycetes</taxon>
        <taxon>Sordariomycetidae</taxon>
        <taxon>Sordariales</taxon>
        <taxon>Chaetomiaceae</taxon>
        <taxon>Thermochaetoides</taxon>
    </lineage>
</organism>
<dbReference type="GeneID" id="18259348"/>
<dbReference type="InterPro" id="IPR045090">
    <property type="entry name" value="Pept_M3A_M3B"/>
</dbReference>
<sequence>MIRASARPRQLERWVCSSCLRQRAALAVLQPREPRQLAQVRSLHSVQRSQQLQGKKQSQKQLASPFPSRQTRHYAYVAPTDDREDDNLLRTIFDKPSFWQEYSALPIGMNVGLFQNAYLTSPKGFETFANVSLARARRIVDRVLNAYTVPEYRRIVRELDRLSDTLCRVLDMADFVRVTHPDHKIQRAANAAWDTVYQYMNELNTMTGLYEQLDRAMKNPEVTKVWSEEEKAVAEVLRQDFLKSAVNLPKWERDRFVQLSSKISTVATAFVHEMTPDQAWVAIPSSKMRGMDPVQVRSLTRNGMVYVPTLSAQAALALRTVHDPEARKMLYYASRTSSARSVSTLEMLMRLRAELAELSGFESYAQMALRDRMMARSPEAVDKFLRALAGSNKPRAVAEFGAMLREKQKTVPDAEALEPWDREYYSTILRKQATASERVPRTDVLSSFFSLGTVIQGLSRIFNLLYGIRFAPRPPLRGETWHPDVRRLDVVHDTEGRVAVLYCDLFYRADKSPNPAHFTLRCSREILPEEMDEVWQEQMSQAPRTDMPYFQRPEFAANDGMAFSKIDGKVKQLPTIALVCDFPQNNDDSQPVLLSYFQVETLFHEMGHAIHSILARTSFQNVAGTRCATDLAELPSTLMEYFVADPSVLSVFARHYETDDPVPYALVSRKIRQARLFEGSDTENQIILAMLDQALHSRRARDDAFDSTQIFHDLQREFGSGPPDPRGTRWQGFFGHLSGYGSTYYSYLFDRVLAQRTWEVVFKGGAGGAALERANGEHLKNSLLKWGGGRDPWKCLAAVLNEPKLEDGGEEAMALVGSWGAARQQGGMSM</sequence>
<evidence type="ECO:0000256" key="9">
    <source>
        <dbReference type="ARBA" id="ARBA00022833"/>
    </source>
</evidence>
<reference evidence="18 19" key="1">
    <citation type="journal article" date="2011" name="Cell">
        <title>Insight into structure and assembly of the nuclear pore complex by utilizing the genome of a eukaryotic thermophile.</title>
        <authorList>
            <person name="Amlacher S."/>
            <person name="Sarges P."/>
            <person name="Flemming D."/>
            <person name="van Noort V."/>
            <person name="Kunze R."/>
            <person name="Devos D.P."/>
            <person name="Arumugam M."/>
            <person name="Bork P."/>
            <person name="Hurt E."/>
        </authorList>
    </citation>
    <scope>NUCLEOTIDE SEQUENCE [LARGE SCALE GENOMIC DNA]</scope>
    <source>
        <strain evidence="19">DSM 1495 / CBS 144.50 / IMI 039719</strain>
    </source>
</reference>
<evidence type="ECO:0000256" key="15">
    <source>
        <dbReference type="RuleBase" id="RU003435"/>
    </source>
</evidence>
<dbReference type="Gene3D" id="1.10.1370.10">
    <property type="entry name" value="Neurolysin, domain 3"/>
    <property type="match status" value="1"/>
</dbReference>
<dbReference type="HOGENOM" id="CLU_001805_0_0_1"/>
<dbReference type="InterPro" id="IPR024079">
    <property type="entry name" value="MetalloPept_cat_dom_sf"/>
</dbReference>
<comment type="cofactor">
    <cofactor evidence="15">
        <name>Zn(2+)</name>
        <dbReference type="ChEBI" id="CHEBI:29105"/>
    </cofactor>
    <text evidence="15">Binds 1 zinc ion.</text>
</comment>